<keyword evidence="2" id="KW-0808">Transferase</keyword>
<keyword evidence="3" id="KW-1185">Reference proteome</keyword>
<dbReference type="AlphaFoldDB" id="A0A1K2HY64"/>
<dbReference type="GO" id="GO:0005829">
    <property type="term" value="C:cytosol"/>
    <property type="evidence" value="ECO:0007669"/>
    <property type="project" value="TreeGrafter"/>
</dbReference>
<dbReference type="PANTHER" id="PTHR30492">
    <property type="entry name" value="METHYLGLYOXAL SYNTHASE"/>
    <property type="match status" value="1"/>
</dbReference>
<dbReference type="Pfam" id="PF19279">
    <property type="entry name" value="YegS_C"/>
    <property type="match status" value="1"/>
</dbReference>
<dbReference type="EMBL" id="FPKU01000002">
    <property type="protein sequence ID" value="SFZ84823.1"/>
    <property type="molecule type" value="Genomic_DNA"/>
</dbReference>
<dbReference type="RefSeq" id="WP_072342738.1">
    <property type="nucleotide sequence ID" value="NZ_FPKU01000002.1"/>
</dbReference>
<feature type="domain" description="DAGKc" evidence="1">
    <location>
        <begin position="6"/>
        <end position="136"/>
    </location>
</feature>
<reference evidence="2 3" key="1">
    <citation type="submission" date="2016-11" db="EMBL/GenBank/DDBJ databases">
        <authorList>
            <person name="Jaros S."/>
            <person name="Januszkiewicz K."/>
            <person name="Wedrychowicz H."/>
        </authorList>
    </citation>
    <scope>NUCLEOTIDE SEQUENCE [LARGE SCALE GENOMIC DNA]</scope>
    <source>
        <strain evidence="2 3">ATCC 23634</strain>
    </source>
</reference>
<evidence type="ECO:0000313" key="3">
    <source>
        <dbReference type="Proteomes" id="UP000183447"/>
    </source>
</evidence>
<organism evidence="2 3">
    <name type="scientific">Devosia enhydra</name>
    <dbReference type="NCBI Taxonomy" id="665118"/>
    <lineage>
        <taxon>Bacteria</taxon>
        <taxon>Pseudomonadati</taxon>
        <taxon>Pseudomonadota</taxon>
        <taxon>Alphaproteobacteria</taxon>
        <taxon>Hyphomicrobiales</taxon>
        <taxon>Devosiaceae</taxon>
        <taxon>Devosia</taxon>
    </lineage>
</organism>
<evidence type="ECO:0000313" key="2">
    <source>
        <dbReference type="EMBL" id="SFZ84823.1"/>
    </source>
</evidence>
<dbReference type="InterPro" id="IPR016064">
    <property type="entry name" value="NAD/diacylglycerol_kinase_sf"/>
</dbReference>
<dbReference type="InterPro" id="IPR017438">
    <property type="entry name" value="ATP-NAD_kinase_N"/>
</dbReference>
<sequence>MEPTTVQNKSYHVLLNASAGTANATGVTAAELEQLFAAQGLAATIDDRRDLPLDRRIAEAVKGKADVIVAAGGDGTITALAGALVDSDKSLAILPLGTVNALAKDLHVPLDLPGAVAALATGETHRIDVGEVNGRIFLHKVVIGVIPGVAAGRERIRGREDTTAKFGFLLYFFRRLARARRMAVAIEADNGPRRIERAQAIAVASNSYDEGMGQFFSRSSLDQGTLTLYVVHHLTITDVFRLTTRMLLGRWQDDEALTIDTVEAVSITTHKKLLKVMLDGEIETVHTPLDFRIRQKALSVIVPAETAIDIGAAKAA</sequence>
<dbReference type="Gene3D" id="3.40.50.10330">
    <property type="entry name" value="Probable inorganic polyphosphate/atp-NAD kinase, domain 1"/>
    <property type="match status" value="1"/>
</dbReference>
<dbReference type="SMART" id="SM00046">
    <property type="entry name" value="DAGKc"/>
    <property type="match status" value="1"/>
</dbReference>
<dbReference type="PROSITE" id="PS50146">
    <property type="entry name" value="DAGK"/>
    <property type="match status" value="1"/>
</dbReference>
<dbReference type="GO" id="GO:0019242">
    <property type="term" value="P:methylglyoxal biosynthetic process"/>
    <property type="evidence" value="ECO:0007669"/>
    <property type="project" value="InterPro"/>
</dbReference>
<dbReference type="InterPro" id="IPR004363">
    <property type="entry name" value="Methylgl_synth"/>
</dbReference>
<dbReference type="InterPro" id="IPR045540">
    <property type="entry name" value="YegS/DAGK_C"/>
</dbReference>
<name>A0A1K2HY64_9HYPH</name>
<dbReference type="GO" id="GO:0008929">
    <property type="term" value="F:methylglyoxal synthase activity"/>
    <property type="evidence" value="ECO:0007669"/>
    <property type="project" value="InterPro"/>
</dbReference>
<dbReference type="Proteomes" id="UP000183447">
    <property type="component" value="Unassembled WGS sequence"/>
</dbReference>
<keyword evidence="2" id="KW-0418">Kinase</keyword>
<evidence type="ECO:0000259" key="1">
    <source>
        <dbReference type="PROSITE" id="PS50146"/>
    </source>
</evidence>
<dbReference type="Pfam" id="PF00781">
    <property type="entry name" value="DAGK_cat"/>
    <property type="match status" value="1"/>
</dbReference>
<dbReference type="SUPFAM" id="SSF111331">
    <property type="entry name" value="NAD kinase/diacylglycerol kinase-like"/>
    <property type="match status" value="1"/>
</dbReference>
<dbReference type="STRING" id="665118.SAMN02983003_2232"/>
<dbReference type="OrthoDB" id="9815110at2"/>
<accession>A0A1K2HY64</accession>
<protein>
    <submittedName>
        <fullName evidence="2">Lipid kinase, YegS/Rv2252/BmrU family</fullName>
    </submittedName>
</protein>
<dbReference type="GO" id="GO:0016301">
    <property type="term" value="F:kinase activity"/>
    <property type="evidence" value="ECO:0007669"/>
    <property type="project" value="UniProtKB-KW"/>
</dbReference>
<dbReference type="InterPro" id="IPR001206">
    <property type="entry name" value="Diacylglycerol_kinase_cat_dom"/>
</dbReference>
<dbReference type="Gene3D" id="2.60.200.40">
    <property type="match status" value="1"/>
</dbReference>
<gene>
    <name evidence="2" type="ORF">SAMN02983003_2232</name>
</gene>
<dbReference type="PANTHER" id="PTHR30492:SF0">
    <property type="entry name" value="METHYLGLYOXAL SYNTHASE"/>
    <property type="match status" value="1"/>
</dbReference>
<proteinExistence type="predicted"/>